<keyword evidence="3" id="KW-0808">Transferase</keyword>
<evidence type="ECO:0000259" key="9">
    <source>
        <dbReference type="PROSITE" id="PS50011"/>
    </source>
</evidence>
<name>A0A7S3ZV36_9STRA</name>
<dbReference type="GO" id="GO:0050684">
    <property type="term" value="P:regulation of mRNA processing"/>
    <property type="evidence" value="ECO:0007669"/>
    <property type="project" value="TreeGrafter"/>
</dbReference>
<keyword evidence="4" id="KW-0547">Nucleotide-binding</keyword>
<dbReference type="InterPro" id="IPR051334">
    <property type="entry name" value="SRPK"/>
</dbReference>
<dbReference type="GO" id="GO:0004674">
    <property type="term" value="F:protein serine/threonine kinase activity"/>
    <property type="evidence" value="ECO:0007669"/>
    <property type="project" value="UniProtKB-KW"/>
</dbReference>
<sequence>MVFELLGRTLLHEIQDRGALEVSETKRCAACLLECLAFVHDEVGVLHTDVKPENVLLAGPAPVGRVKLVDLGTAFYVGRQGARDIQTREYRCPEGVLGLWPFGPAADVWSVGCLVFELLTGETLFDPQSPRPGEPFSKDESHLAQAVELLGPVPAELVRRSPRAARWFRGDGSALRNIAIAPPPPGVDAIARVLEENFAFARRDARDAADFLRALLRYEPDARVSARRALDLPWLADGGDLVL</sequence>
<keyword evidence="2" id="KW-0723">Serine/threonine-protein kinase</keyword>
<dbReference type="InterPro" id="IPR000719">
    <property type="entry name" value="Prot_kinase_dom"/>
</dbReference>
<evidence type="ECO:0000256" key="6">
    <source>
        <dbReference type="ARBA" id="ARBA00022840"/>
    </source>
</evidence>
<dbReference type="EMBL" id="HBIW01012084">
    <property type="protein sequence ID" value="CAE0694928.1"/>
    <property type="molecule type" value="Transcribed_RNA"/>
</dbReference>
<evidence type="ECO:0000256" key="3">
    <source>
        <dbReference type="ARBA" id="ARBA00022679"/>
    </source>
</evidence>
<dbReference type="Gene3D" id="1.10.510.10">
    <property type="entry name" value="Transferase(Phosphotransferase) domain 1"/>
    <property type="match status" value="1"/>
</dbReference>
<evidence type="ECO:0000256" key="4">
    <source>
        <dbReference type="ARBA" id="ARBA00022741"/>
    </source>
</evidence>
<evidence type="ECO:0000256" key="7">
    <source>
        <dbReference type="ARBA" id="ARBA00047899"/>
    </source>
</evidence>
<dbReference type="PROSITE" id="PS50011">
    <property type="entry name" value="PROTEIN_KINASE_DOM"/>
    <property type="match status" value="1"/>
</dbReference>
<keyword evidence="5" id="KW-0418">Kinase</keyword>
<dbReference type="GO" id="GO:0005524">
    <property type="term" value="F:ATP binding"/>
    <property type="evidence" value="ECO:0007669"/>
    <property type="project" value="UniProtKB-KW"/>
</dbReference>
<evidence type="ECO:0000256" key="1">
    <source>
        <dbReference type="ARBA" id="ARBA00012513"/>
    </source>
</evidence>
<dbReference type="SUPFAM" id="SSF56112">
    <property type="entry name" value="Protein kinase-like (PK-like)"/>
    <property type="match status" value="1"/>
</dbReference>
<dbReference type="Pfam" id="PF00069">
    <property type="entry name" value="Pkinase"/>
    <property type="match status" value="1"/>
</dbReference>
<proteinExistence type="predicted"/>
<dbReference type="AlphaFoldDB" id="A0A7S3ZV36"/>
<comment type="catalytic activity">
    <reaction evidence="7">
        <text>L-threonyl-[protein] + ATP = O-phospho-L-threonyl-[protein] + ADP + H(+)</text>
        <dbReference type="Rhea" id="RHEA:46608"/>
        <dbReference type="Rhea" id="RHEA-COMP:11060"/>
        <dbReference type="Rhea" id="RHEA-COMP:11605"/>
        <dbReference type="ChEBI" id="CHEBI:15378"/>
        <dbReference type="ChEBI" id="CHEBI:30013"/>
        <dbReference type="ChEBI" id="CHEBI:30616"/>
        <dbReference type="ChEBI" id="CHEBI:61977"/>
        <dbReference type="ChEBI" id="CHEBI:456216"/>
        <dbReference type="EC" id="2.7.11.1"/>
    </reaction>
</comment>
<dbReference type="PANTHER" id="PTHR47634:SF9">
    <property type="entry name" value="PROTEIN KINASE DOMAIN-CONTAINING PROTEIN-RELATED"/>
    <property type="match status" value="1"/>
</dbReference>
<reference evidence="10" key="1">
    <citation type="submission" date="2021-01" db="EMBL/GenBank/DDBJ databases">
        <authorList>
            <person name="Corre E."/>
            <person name="Pelletier E."/>
            <person name="Niang G."/>
            <person name="Scheremetjew M."/>
            <person name="Finn R."/>
            <person name="Kale V."/>
            <person name="Holt S."/>
            <person name="Cochrane G."/>
            <person name="Meng A."/>
            <person name="Brown T."/>
            <person name="Cohen L."/>
        </authorList>
    </citation>
    <scope>NUCLEOTIDE SEQUENCE</scope>
    <source>
        <strain evidence="10">CCMP1756</strain>
    </source>
</reference>
<evidence type="ECO:0000256" key="5">
    <source>
        <dbReference type="ARBA" id="ARBA00022777"/>
    </source>
</evidence>
<dbReference type="InterPro" id="IPR008271">
    <property type="entry name" value="Ser/Thr_kinase_AS"/>
</dbReference>
<feature type="domain" description="Protein kinase" evidence="9">
    <location>
        <begin position="1"/>
        <end position="235"/>
    </location>
</feature>
<organism evidence="10">
    <name type="scientific">Pelagomonas calceolata</name>
    <dbReference type="NCBI Taxonomy" id="35677"/>
    <lineage>
        <taxon>Eukaryota</taxon>
        <taxon>Sar</taxon>
        <taxon>Stramenopiles</taxon>
        <taxon>Ochrophyta</taxon>
        <taxon>Pelagophyceae</taxon>
        <taxon>Pelagomonadales</taxon>
        <taxon>Pelagomonadaceae</taxon>
        <taxon>Pelagomonas</taxon>
    </lineage>
</organism>
<dbReference type="GO" id="GO:0000245">
    <property type="term" value="P:spliceosomal complex assembly"/>
    <property type="evidence" value="ECO:0007669"/>
    <property type="project" value="TreeGrafter"/>
</dbReference>
<keyword evidence="6" id="KW-0067">ATP-binding</keyword>
<evidence type="ECO:0000256" key="2">
    <source>
        <dbReference type="ARBA" id="ARBA00022527"/>
    </source>
</evidence>
<accession>A0A7S3ZV36</accession>
<evidence type="ECO:0000256" key="8">
    <source>
        <dbReference type="ARBA" id="ARBA00048679"/>
    </source>
</evidence>
<protein>
    <recommendedName>
        <fullName evidence="1">non-specific serine/threonine protein kinase</fullName>
        <ecNumber evidence="1">2.7.11.1</ecNumber>
    </recommendedName>
</protein>
<dbReference type="PANTHER" id="PTHR47634">
    <property type="entry name" value="PROTEIN KINASE DOMAIN-CONTAINING PROTEIN-RELATED"/>
    <property type="match status" value="1"/>
</dbReference>
<dbReference type="InterPro" id="IPR011009">
    <property type="entry name" value="Kinase-like_dom_sf"/>
</dbReference>
<evidence type="ECO:0000313" key="10">
    <source>
        <dbReference type="EMBL" id="CAE0694928.1"/>
    </source>
</evidence>
<dbReference type="SMART" id="SM00220">
    <property type="entry name" value="S_TKc"/>
    <property type="match status" value="1"/>
</dbReference>
<dbReference type="PROSITE" id="PS00108">
    <property type="entry name" value="PROTEIN_KINASE_ST"/>
    <property type="match status" value="1"/>
</dbReference>
<comment type="catalytic activity">
    <reaction evidence="8">
        <text>L-seryl-[protein] + ATP = O-phospho-L-seryl-[protein] + ADP + H(+)</text>
        <dbReference type="Rhea" id="RHEA:17989"/>
        <dbReference type="Rhea" id="RHEA-COMP:9863"/>
        <dbReference type="Rhea" id="RHEA-COMP:11604"/>
        <dbReference type="ChEBI" id="CHEBI:15378"/>
        <dbReference type="ChEBI" id="CHEBI:29999"/>
        <dbReference type="ChEBI" id="CHEBI:30616"/>
        <dbReference type="ChEBI" id="CHEBI:83421"/>
        <dbReference type="ChEBI" id="CHEBI:456216"/>
        <dbReference type="EC" id="2.7.11.1"/>
    </reaction>
</comment>
<gene>
    <name evidence="10" type="ORF">PCAL00307_LOCUS10364</name>
</gene>
<dbReference type="EC" id="2.7.11.1" evidence="1"/>